<organism evidence="1 2">
    <name type="scientific">Trema orientale</name>
    <name type="common">Charcoal tree</name>
    <name type="synonym">Celtis orientalis</name>
    <dbReference type="NCBI Taxonomy" id="63057"/>
    <lineage>
        <taxon>Eukaryota</taxon>
        <taxon>Viridiplantae</taxon>
        <taxon>Streptophyta</taxon>
        <taxon>Embryophyta</taxon>
        <taxon>Tracheophyta</taxon>
        <taxon>Spermatophyta</taxon>
        <taxon>Magnoliopsida</taxon>
        <taxon>eudicotyledons</taxon>
        <taxon>Gunneridae</taxon>
        <taxon>Pentapetalae</taxon>
        <taxon>rosids</taxon>
        <taxon>fabids</taxon>
        <taxon>Rosales</taxon>
        <taxon>Cannabaceae</taxon>
        <taxon>Trema</taxon>
    </lineage>
</organism>
<dbReference type="AlphaFoldDB" id="A0A2P5E632"/>
<dbReference type="EMBL" id="JXTC01000228">
    <property type="protein sequence ID" value="PON80950.1"/>
    <property type="molecule type" value="Genomic_DNA"/>
</dbReference>
<reference evidence="2" key="1">
    <citation type="submission" date="2016-06" db="EMBL/GenBank/DDBJ databases">
        <title>Parallel loss of symbiosis genes in relatives of nitrogen-fixing non-legume Parasponia.</title>
        <authorList>
            <person name="Van Velzen R."/>
            <person name="Holmer R."/>
            <person name="Bu F."/>
            <person name="Rutten L."/>
            <person name="Van Zeijl A."/>
            <person name="Liu W."/>
            <person name="Santuari L."/>
            <person name="Cao Q."/>
            <person name="Sharma T."/>
            <person name="Shen D."/>
            <person name="Roswanjaya Y."/>
            <person name="Wardhani T."/>
            <person name="Kalhor M.S."/>
            <person name="Jansen J."/>
            <person name="Van den Hoogen J."/>
            <person name="Gungor B."/>
            <person name="Hartog M."/>
            <person name="Hontelez J."/>
            <person name="Verver J."/>
            <person name="Yang W.-C."/>
            <person name="Schijlen E."/>
            <person name="Repin R."/>
            <person name="Schilthuizen M."/>
            <person name="Schranz E."/>
            <person name="Heidstra R."/>
            <person name="Miyata K."/>
            <person name="Fedorova E."/>
            <person name="Kohlen W."/>
            <person name="Bisseling T."/>
            <person name="Smit S."/>
            <person name="Geurts R."/>
        </authorList>
    </citation>
    <scope>NUCLEOTIDE SEQUENCE [LARGE SCALE GENOMIC DNA]</scope>
    <source>
        <strain evidence="2">cv. RG33-2</strain>
    </source>
</reference>
<keyword evidence="2" id="KW-1185">Reference proteome</keyword>
<protein>
    <submittedName>
        <fullName evidence="1">Uncharacterized protein</fullName>
    </submittedName>
</protein>
<evidence type="ECO:0000313" key="2">
    <source>
        <dbReference type="Proteomes" id="UP000237000"/>
    </source>
</evidence>
<gene>
    <name evidence="1" type="ORF">TorRG33x02_232830</name>
</gene>
<name>A0A2P5E632_TREOI</name>
<accession>A0A2P5E632</accession>
<sequence>MSYEWMTLTIMRTLRDLRSNMERHFDRCGKTTDIEAAKKKPYWKVELADWALLCAHFATPDFQKIERSNYMLLLKAHWATQPTYMLRASDRGPGQRLLEDSEKQALVWCLLFNVIKQRQLPPSRGNWMSEMWSTSANLRRLSANLQRLNTGLRSNWRSNDN</sequence>
<proteinExistence type="predicted"/>
<comment type="caution">
    <text evidence="1">The sequence shown here is derived from an EMBL/GenBank/DDBJ whole genome shotgun (WGS) entry which is preliminary data.</text>
</comment>
<dbReference type="InParanoid" id="A0A2P5E632"/>
<dbReference type="Proteomes" id="UP000237000">
    <property type="component" value="Unassembled WGS sequence"/>
</dbReference>
<evidence type="ECO:0000313" key="1">
    <source>
        <dbReference type="EMBL" id="PON80950.1"/>
    </source>
</evidence>